<dbReference type="Gene3D" id="3.40.630.30">
    <property type="match status" value="1"/>
</dbReference>
<keyword evidence="1" id="KW-0808">Transferase</keyword>
<comment type="caution">
    <text evidence="3">The sequence shown here is derived from an EMBL/GenBank/DDBJ whole genome shotgun (WGS) entry which is preliminary data.</text>
</comment>
<evidence type="ECO:0000313" key="3">
    <source>
        <dbReference type="EMBL" id="MCU6746360.1"/>
    </source>
</evidence>
<evidence type="ECO:0000256" key="2">
    <source>
        <dbReference type="ARBA" id="ARBA00023315"/>
    </source>
</evidence>
<protein>
    <submittedName>
        <fullName evidence="3">N-acetyltransferase</fullName>
    </submittedName>
</protein>
<evidence type="ECO:0000256" key="1">
    <source>
        <dbReference type="ARBA" id="ARBA00022679"/>
    </source>
</evidence>
<accession>A0ABT2T7Z9</accession>
<organism evidence="3 4">
    <name type="scientific">Faecalicatena acetigenes</name>
    <dbReference type="NCBI Taxonomy" id="2981790"/>
    <lineage>
        <taxon>Bacteria</taxon>
        <taxon>Bacillati</taxon>
        <taxon>Bacillota</taxon>
        <taxon>Clostridia</taxon>
        <taxon>Lachnospirales</taxon>
        <taxon>Lachnospiraceae</taxon>
        <taxon>Faecalicatena</taxon>
    </lineage>
</organism>
<dbReference type="Proteomes" id="UP001652394">
    <property type="component" value="Unassembled WGS sequence"/>
</dbReference>
<dbReference type="RefSeq" id="WP_267303985.1">
    <property type="nucleotide sequence ID" value="NZ_JAOQJX010000002.1"/>
</dbReference>
<evidence type="ECO:0000313" key="4">
    <source>
        <dbReference type="Proteomes" id="UP001652394"/>
    </source>
</evidence>
<keyword evidence="2" id="KW-0012">Acyltransferase</keyword>
<keyword evidence="4" id="KW-1185">Reference proteome</keyword>
<dbReference type="EMBL" id="JAOQJX010000002">
    <property type="protein sequence ID" value="MCU6746360.1"/>
    <property type="molecule type" value="Genomic_DNA"/>
</dbReference>
<dbReference type="PANTHER" id="PTHR36449:SF1">
    <property type="entry name" value="ACETYLTRANSFERASE"/>
    <property type="match status" value="1"/>
</dbReference>
<reference evidence="3 4" key="1">
    <citation type="journal article" date="2021" name="ISME Commun">
        <title>Automated analysis of genomic sequences facilitates high-throughput and comprehensive description of bacteria.</title>
        <authorList>
            <person name="Hitch T.C.A."/>
        </authorList>
    </citation>
    <scope>NUCLEOTIDE SEQUENCE [LARGE SCALE GENOMIC DNA]</scope>
    <source>
        <strain evidence="3 4">H2_18</strain>
    </source>
</reference>
<sequence>MRNQKIALKKTLNIPENAQKLREIKSKSSLICKKMPEFKQFNLSSMIEQLGEERTKRILSSFVCPLNEDVQEFCQKKAIEFSKRGFAQTYLVYWQEGNEKEFIGYYTIAMKHFTVSKKDLSNKIFSRVKQHGTYDNSTGAYIISAPLIAQLGKNFDKGNDTLISGSEILQMAIDRIRNIQKEIGGKFLYLECEEKDKLLQFYEKNNFVSFGKRKLDKDETNLEGTCLIQLLQYWEN</sequence>
<dbReference type="PANTHER" id="PTHR36449">
    <property type="entry name" value="ACETYLTRANSFERASE-RELATED"/>
    <property type="match status" value="1"/>
</dbReference>
<name>A0ABT2T7Z9_9FIRM</name>
<gene>
    <name evidence="3" type="ORF">OCV51_01580</name>
</gene>
<proteinExistence type="predicted"/>